<dbReference type="Proteomes" id="UP000239917">
    <property type="component" value="Unassembled WGS sequence"/>
</dbReference>
<reference evidence="1 2" key="1">
    <citation type="submission" date="2018-01" db="EMBL/GenBank/DDBJ databases">
        <title>Complete genome sequences of the type strains of Marinobacter flavimaris and Marinobacter maroccanus.</title>
        <authorList>
            <person name="Palau M."/>
            <person name="Boujida N."/>
            <person name="Manresa A."/>
            <person name="Minana-Galbis D."/>
        </authorList>
    </citation>
    <scope>NUCLEOTIDE SEQUENCE [LARGE SCALE GENOMIC DNA]</scope>
    <source>
        <strain evidence="1 2">N4</strain>
    </source>
</reference>
<evidence type="ECO:0000313" key="2">
    <source>
        <dbReference type="Proteomes" id="UP000239917"/>
    </source>
</evidence>
<dbReference type="AlphaFoldDB" id="A0A2S5Z6I1"/>
<dbReference type="EMBL" id="PSSX01000019">
    <property type="protein sequence ID" value="PPI82928.1"/>
    <property type="molecule type" value="Genomic_DNA"/>
</dbReference>
<comment type="caution">
    <text evidence="1">The sequence shown here is derived from an EMBL/GenBank/DDBJ whole genome shotgun (WGS) entry which is preliminary data.</text>
</comment>
<gene>
    <name evidence="1" type="ORF">KEHDKFFH_16685</name>
</gene>
<dbReference type="OrthoDB" id="9842429at2"/>
<accession>A0A2S5Z6I1</accession>
<keyword evidence="2" id="KW-1185">Reference proteome</keyword>
<organism evidence="1 2">
    <name type="scientific">Marinobacter maroccanus</name>
    <dbReference type="NCBI Taxonomy" id="2055143"/>
    <lineage>
        <taxon>Bacteria</taxon>
        <taxon>Pseudomonadati</taxon>
        <taxon>Pseudomonadota</taxon>
        <taxon>Gammaproteobacteria</taxon>
        <taxon>Pseudomonadales</taxon>
        <taxon>Marinobacteraceae</taxon>
        <taxon>Marinobacter</taxon>
    </lineage>
</organism>
<protein>
    <submittedName>
        <fullName evidence="1">Uncharacterized protein</fullName>
    </submittedName>
</protein>
<evidence type="ECO:0000313" key="1">
    <source>
        <dbReference type="EMBL" id="PPI82928.1"/>
    </source>
</evidence>
<proteinExistence type="predicted"/>
<sequence>MTPAIRELKKHQIRTLFNVAIQLLDNGERETAFECLIKIQGMMAAFDQLDSTLCAYAKLAESAFITYAQSRSISPFMHTVRMEASVQ</sequence>
<dbReference type="RefSeq" id="WP_104322960.1">
    <property type="nucleotide sequence ID" value="NZ_PSSX01000019.1"/>
</dbReference>
<name>A0A2S5Z6I1_9GAMM</name>